<evidence type="ECO:0000313" key="3">
    <source>
        <dbReference type="Proteomes" id="UP001482520"/>
    </source>
</evidence>
<comment type="caution">
    <text evidence="2">The sequence shown here is derived from an EMBL/GenBank/DDBJ whole genome shotgun (WGS) entry which is preliminary data.</text>
</comment>
<dbReference type="SUPFAM" id="SSF51905">
    <property type="entry name" value="FAD/NAD(P)-binding domain"/>
    <property type="match status" value="1"/>
</dbReference>
<keyword evidence="3" id="KW-1185">Reference proteome</keyword>
<dbReference type="Proteomes" id="UP001482520">
    <property type="component" value="Unassembled WGS sequence"/>
</dbReference>
<evidence type="ECO:0000313" key="2">
    <source>
        <dbReference type="EMBL" id="MEQ7848193.1"/>
    </source>
</evidence>
<dbReference type="Pfam" id="PF13450">
    <property type="entry name" value="NAD_binding_8"/>
    <property type="match status" value="1"/>
</dbReference>
<proteinExistence type="predicted"/>
<organism evidence="2 3">
    <name type="scientific">Nocardioides kribbensis</name>
    <dbReference type="NCBI Taxonomy" id="305517"/>
    <lineage>
        <taxon>Bacteria</taxon>
        <taxon>Bacillati</taxon>
        <taxon>Actinomycetota</taxon>
        <taxon>Actinomycetes</taxon>
        <taxon>Propionibacteriales</taxon>
        <taxon>Nocardioidaceae</taxon>
        <taxon>Nocardioides</taxon>
    </lineage>
</organism>
<dbReference type="PANTHER" id="PTHR16128">
    <property type="entry name" value="FAD/NAD(P)-BINDING OXIDOREDUCTASE FAMILY PROTEIN"/>
    <property type="match status" value="1"/>
</dbReference>
<accession>A0ABV1P0B3</accession>
<dbReference type="InterPro" id="IPR036188">
    <property type="entry name" value="FAD/NAD-bd_sf"/>
</dbReference>
<sequence>MSTAATHPTTPSTPVAGPVVVVGGGLSGIACARALHDAGREVVVVDRGHRIGGRMASKRLEGRPVDTGASYLTVSDRRFAEVVEAWRVAGLAHRWTDTFSVLEPGADPSAKEGPVRWGTPGGMRSLVEALAEGLDVRRGAVERVESGDDGLRVVADGVDLPIAGAVVLAMPDEQAARLLGGDHGAVAARLTRPSEPVIALVARWPERAWDSAAPGGAFHGAFVNGDDDVAWIADDGRRRGDDAPVLVAHSTPALAARHLDDPAAAGPVLVAALRRLLDLPEPASTLVHRWSLAKPTGERAEPCLLAEVPGGLVGVCGDGWGPQSKVEGAWLSGTALAEALLRLPGQSSR</sequence>
<dbReference type="Gene3D" id="3.90.660.10">
    <property type="match status" value="1"/>
</dbReference>
<gene>
    <name evidence="2" type="ORF">V6R90_12985</name>
</gene>
<evidence type="ECO:0000259" key="1">
    <source>
        <dbReference type="Pfam" id="PF01593"/>
    </source>
</evidence>
<dbReference type="RefSeq" id="WP_349804921.1">
    <property type="nucleotide sequence ID" value="NZ_JBEGDP010000014.1"/>
</dbReference>
<dbReference type="Pfam" id="PF01593">
    <property type="entry name" value="Amino_oxidase"/>
    <property type="match status" value="1"/>
</dbReference>
<dbReference type="Gene3D" id="3.50.50.60">
    <property type="entry name" value="FAD/NAD(P)-binding domain"/>
    <property type="match status" value="1"/>
</dbReference>
<name>A0ABV1P0B3_9ACTN</name>
<dbReference type="InterPro" id="IPR002937">
    <property type="entry name" value="Amino_oxidase"/>
</dbReference>
<dbReference type="EMBL" id="JBEGDP010000014">
    <property type="protein sequence ID" value="MEQ7848193.1"/>
    <property type="molecule type" value="Genomic_DNA"/>
</dbReference>
<reference evidence="2 3" key="1">
    <citation type="submission" date="2024-02" db="EMBL/GenBank/DDBJ databases">
        <title>Full genome sequence of Nocardioides kribbensis.</title>
        <authorList>
            <person name="Poletto B.L."/>
            <person name="Silva G."/>
            <person name="Galante D."/>
            <person name="Campos K.R."/>
            <person name="Santos M.B.N."/>
            <person name="Sacchi C.T."/>
        </authorList>
    </citation>
    <scope>NUCLEOTIDE SEQUENCE [LARGE SCALE GENOMIC DNA]</scope>
    <source>
        <strain evidence="2 3">O4R</strain>
    </source>
</reference>
<feature type="domain" description="Amine oxidase" evidence="1">
    <location>
        <begin position="113"/>
        <end position="341"/>
    </location>
</feature>
<dbReference type="PANTHER" id="PTHR16128:SF5">
    <property type="entry name" value="FAD_NAD(P)-BINDING OXIDOREDUCTASE FAMILY PROTEIN"/>
    <property type="match status" value="1"/>
</dbReference>
<protein>
    <submittedName>
        <fullName evidence="2">FAD-dependent oxidoreductase</fullName>
    </submittedName>
</protein>